<dbReference type="PROSITE" id="PS50853">
    <property type="entry name" value="FN3"/>
    <property type="match status" value="1"/>
</dbReference>
<feature type="compositionally biased region" description="Polar residues" evidence="1">
    <location>
        <begin position="758"/>
        <end position="767"/>
    </location>
</feature>
<feature type="region of interest" description="Disordered" evidence="1">
    <location>
        <begin position="858"/>
        <end position="888"/>
    </location>
</feature>
<dbReference type="CDD" id="cd00063">
    <property type="entry name" value="FN3"/>
    <property type="match status" value="1"/>
</dbReference>
<dbReference type="InterPro" id="IPR036116">
    <property type="entry name" value="FN3_sf"/>
</dbReference>
<dbReference type="Pfam" id="PF00041">
    <property type="entry name" value="fn3"/>
    <property type="match status" value="1"/>
</dbReference>
<evidence type="ECO:0000313" key="4">
    <source>
        <dbReference type="EMBL" id="KIH89576.1"/>
    </source>
</evidence>
<dbReference type="GeneID" id="63679555"/>
<feature type="domain" description="Fibronectin type-III" evidence="3">
    <location>
        <begin position="119"/>
        <end position="206"/>
    </location>
</feature>
<proteinExistence type="predicted"/>
<dbReference type="OrthoDB" id="5572782at2759"/>
<feature type="compositionally biased region" description="Acidic residues" evidence="1">
    <location>
        <begin position="1022"/>
        <end position="1033"/>
    </location>
</feature>
<feature type="region of interest" description="Disordered" evidence="1">
    <location>
        <begin position="582"/>
        <end position="603"/>
    </location>
</feature>
<dbReference type="PANTHER" id="PTHR45615:SF80">
    <property type="entry name" value="GRIP DOMAIN-CONTAINING PROTEIN"/>
    <property type="match status" value="1"/>
</dbReference>
<feature type="region of interest" description="Disordered" evidence="1">
    <location>
        <begin position="204"/>
        <end position="315"/>
    </location>
</feature>
<feature type="compositionally biased region" description="Basic and acidic residues" evidence="1">
    <location>
        <begin position="1074"/>
        <end position="1117"/>
    </location>
</feature>
<evidence type="ECO:0000256" key="1">
    <source>
        <dbReference type="SAM" id="MobiDB-lite"/>
    </source>
</evidence>
<organism evidence="4 5">
    <name type="scientific">Sporothrix brasiliensis 5110</name>
    <dbReference type="NCBI Taxonomy" id="1398154"/>
    <lineage>
        <taxon>Eukaryota</taxon>
        <taxon>Fungi</taxon>
        <taxon>Dikarya</taxon>
        <taxon>Ascomycota</taxon>
        <taxon>Pezizomycotina</taxon>
        <taxon>Sordariomycetes</taxon>
        <taxon>Sordariomycetidae</taxon>
        <taxon>Ophiostomatales</taxon>
        <taxon>Ophiostomataceae</taxon>
        <taxon>Sporothrix</taxon>
    </lineage>
</organism>
<dbReference type="InterPro" id="IPR003961">
    <property type="entry name" value="FN3_dom"/>
</dbReference>
<feature type="compositionally biased region" description="Polar residues" evidence="1">
    <location>
        <begin position="1223"/>
        <end position="1233"/>
    </location>
</feature>
<reference evidence="4 5" key="1">
    <citation type="journal article" date="2014" name="BMC Genomics">
        <title>Comparative genomics of the major fungal agents of human and animal Sporotrichosis: Sporothrix schenckii and Sporothrix brasiliensis.</title>
        <authorList>
            <person name="Teixeira M.M."/>
            <person name="de Almeida L.G."/>
            <person name="Kubitschek-Barreira P."/>
            <person name="Alves F.L."/>
            <person name="Kioshima E.S."/>
            <person name="Abadio A.K."/>
            <person name="Fernandes L."/>
            <person name="Derengowski L.S."/>
            <person name="Ferreira K.S."/>
            <person name="Souza R.C."/>
            <person name="Ruiz J.C."/>
            <person name="de Andrade N.C."/>
            <person name="Paes H.C."/>
            <person name="Nicola A.M."/>
            <person name="Albuquerque P."/>
            <person name="Gerber A.L."/>
            <person name="Martins V.P."/>
            <person name="Peconick L.D."/>
            <person name="Neto A.V."/>
            <person name="Chaucanez C.B."/>
            <person name="Silva P.A."/>
            <person name="Cunha O.L."/>
            <person name="de Oliveira F.F."/>
            <person name="dos Santos T.C."/>
            <person name="Barros A.L."/>
            <person name="Soares M.A."/>
            <person name="de Oliveira L.M."/>
            <person name="Marini M.M."/>
            <person name="Villalobos-Duno H."/>
            <person name="Cunha M.M."/>
            <person name="de Hoog S."/>
            <person name="da Silveira J.F."/>
            <person name="Henrissat B."/>
            <person name="Nino-Vega G.A."/>
            <person name="Cisalpino P.S."/>
            <person name="Mora-Montes H.M."/>
            <person name="Almeida S.R."/>
            <person name="Stajich J.E."/>
            <person name="Lopes-Bezerra L.M."/>
            <person name="Vasconcelos A.T."/>
            <person name="Felipe M.S."/>
        </authorList>
    </citation>
    <scope>NUCLEOTIDE SEQUENCE [LARGE SCALE GENOMIC DNA]</scope>
    <source>
        <strain evidence="4 5">5110</strain>
    </source>
</reference>
<evidence type="ECO:0000259" key="3">
    <source>
        <dbReference type="PROSITE" id="PS50853"/>
    </source>
</evidence>
<feature type="compositionally biased region" description="Polar residues" evidence="1">
    <location>
        <begin position="292"/>
        <end position="304"/>
    </location>
</feature>
<protein>
    <submittedName>
        <fullName evidence="4">Fibronectin type 3 domain containing protein</fullName>
    </submittedName>
</protein>
<keyword evidence="5" id="KW-1185">Reference proteome</keyword>
<sequence length="1360" mass="146428">MLWATWTNTPLVSSLVLCSLVVLIWAVDPQIIQLNVLFVFACLALLFSLAPERTAAVFEALPGVATAVINDYHLGGLFFTNARMLFTGAAAVWLLRRGLQTLWKPVPELIDILGVDVPAPPDVSLTAIGVDKATITWTRPPSNRHVDKYVIQVNGVNVGESATSHDTFITVSGLKPNHFYNVRIIAVGANNFQAGSRVLRLRTFGSDGRPRLGTSRLPSDFTEDDAASASKQHEAATGTDENGSTKQFVTSTFGVAQPLPSESPQALSREGTSLGSLAPSSRRNTVNRRHSPSTASLEQQQQFNGVAAAPTADDETGVTEAQMAELNQRYLALRKETEEATAACAKEEEEMKKTIDELEAEKQAKRKEHKRKEEQTEKLKREQGATERAMRNAISRRAQKEKRLKEKTAELERIRNSIEKWTKSIQEMRENQEDYNKQRAELDEEYQRKVNELRESNKNVQEECAKLEAELKEKRRLVKELEDERTKLESHGEDPGVRNEIMALKRQLQRMENEYRGRLNHENRRRDGLDAHILVLSAQMQQIPQPNYGAYNPAASPPMMPHMMSPPNMSQSMIYDYDPTAASHPTHLKQERRASNPLSSGAVSTPAPVFAHTDLNGLPPSSTPPFVSSGRPPTQSGGFLTGPFMGSSADHPGPEDADAGFKALTMGAPLSPSATSLLPSNIFADDEPPSPSLNVRTMSPFIPLDAQSPDILGSLNSFTNHNGNNNNHKATDSSSSHGSQENSNSNNSSNSSNPLNNITGLTSTDSPKTFPESIAADAVSGPQSPASSHRSKSIFSSPQASSQNLPFSSYGIEGIDGRPPPTSALPSPIADPATVSGQPASSTRFNLFSFQRSRAAKAAEEGPALGTLKHGQSQSFPRQGEDAEGSKNRRISLSAWSMFNRNSAGPEIMEHQFGPDGQPINKAGGFSARNLFPFGARGGNVFADRDTSSPRPASMASIDMPRPSTDSGSIWGPPVDNGAAGAGLGKASRLWPPDNAWPSRNPSRRPSIHGSPSALKTNLASADDEILDEEELLNPETSPSQVGVIGSRPPVSVPKVNKTLNPAAPTFMANIFRPKGDKDKDHKDKAKDKPKGKDKGKDKSKGRDKERAASKEHRDSTEVTAGTSVPSLVVEDSPSVSRMSRDGLSVHTQASVSVSESRDSLDYVVSNTTSEPNSVGMLSSSKDSSENALLKLFKKDSTGKLSFPRRIGRSKGGGAGSMAGSDKNASVSEQRSSFGDFDDMGDESVLSAASSRRTGMSVPLAAASSVSTSGGGADSVTSSPSLGPSKSSRDGNSNGKSEGGKLKGTGWFSMKKKNREKESLDIDRERERSLHGLGLGEPDSTVSSLATTTSNVTDESDRKA</sequence>
<feature type="transmembrane region" description="Helical" evidence="2">
    <location>
        <begin position="34"/>
        <end position="52"/>
    </location>
</feature>
<feature type="region of interest" description="Disordered" evidence="1">
    <location>
        <begin position="1201"/>
        <end position="1360"/>
    </location>
</feature>
<dbReference type="VEuPathDB" id="FungiDB:SPBR_06377"/>
<dbReference type="Proteomes" id="UP000031575">
    <property type="component" value="Unassembled WGS sequence"/>
</dbReference>
<feature type="region of interest" description="Disordered" evidence="1">
    <location>
        <begin position="362"/>
        <end position="390"/>
    </location>
</feature>
<name>A0A0C2IKC2_9PEZI</name>
<feature type="compositionally biased region" description="Polar residues" evidence="1">
    <location>
        <begin position="1146"/>
        <end position="1155"/>
    </location>
</feature>
<dbReference type="EMBL" id="AWTV01000009">
    <property type="protein sequence ID" value="KIH89576.1"/>
    <property type="molecule type" value="Genomic_DNA"/>
</dbReference>
<feature type="compositionally biased region" description="Polar residues" evidence="1">
    <location>
        <begin position="1340"/>
        <end position="1353"/>
    </location>
</feature>
<dbReference type="HOGENOM" id="CLU_005801_0_0_1"/>
<dbReference type="RefSeq" id="XP_040617586.1">
    <property type="nucleotide sequence ID" value="XM_040764634.1"/>
</dbReference>
<feature type="compositionally biased region" description="Low complexity" evidence="1">
    <location>
        <begin position="720"/>
        <end position="757"/>
    </location>
</feature>
<feature type="region of interest" description="Disordered" evidence="1">
    <location>
        <begin position="978"/>
        <end position="1160"/>
    </location>
</feature>
<feature type="compositionally biased region" description="Basic and acidic residues" evidence="1">
    <location>
        <begin position="1315"/>
        <end position="1330"/>
    </location>
</feature>
<keyword evidence="2" id="KW-1133">Transmembrane helix</keyword>
<gene>
    <name evidence="4" type="ORF">SPBR_06377</name>
</gene>
<feature type="region of interest" description="Disordered" evidence="1">
    <location>
        <begin position="623"/>
        <end position="660"/>
    </location>
</feature>
<dbReference type="InterPro" id="IPR013783">
    <property type="entry name" value="Ig-like_fold"/>
</dbReference>
<keyword evidence="2" id="KW-0812">Transmembrane</keyword>
<evidence type="ECO:0000256" key="2">
    <source>
        <dbReference type="SAM" id="Phobius"/>
    </source>
</evidence>
<dbReference type="SMART" id="SM00060">
    <property type="entry name" value="FN3"/>
    <property type="match status" value="1"/>
</dbReference>
<evidence type="ECO:0000313" key="5">
    <source>
        <dbReference type="Proteomes" id="UP000031575"/>
    </source>
</evidence>
<feature type="region of interest" description="Disordered" evidence="1">
    <location>
        <begin position="943"/>
        <end position="966"/>
    </location>
</feature>
<feature type="transmembrane region" description="Helical" evidence="2">
    <location>
        <begin position="6"/>
        <end position="27"/>
    </location>
</feature>
<keyword evidence="2" id="KW-0472">Membrane</keyword>
<feature type="compositionally biased region" description="Low complexity" evidence="1">
    <location>
        <begin position="1261"/>
        <end position="1286"/>
    </location>
</feature>
<feature type="compositionally biased region" description="Polar residues" evidence="1">
    <location>
        <begin position="239"/>
        <end position="284"/>
    </location>
</feature>
<feature type="region of interest" description="Disordered" evidence="1">
    <location>
        <begin position="713"/>
        <end position="840"/>
    </location>
</feature>
<dbReference type="SUPFAM" id="SSF49265">
    <property type="entry name" value="Fibronectin type III"/>
    <property type="match status" value="1"/>
</dbReference>
<dbReference type="Gene3D" id="2.60.40.10">
    <property type="entry name" value="Immunoglobulins"/>
    <property type="match status" value="1"/>
</dbReference>
<dbReference type="PANTHER" id="PTHR45615">
    <property type="entry name" value="MYOSIN HEAVY CHAIN, NON-MUSCLE"/>
    <property type="match status" value="1"/>
</dbReference>
<comment type="caution">
    <text evidence="4">The sequence shown here is derived from an EMBL/GenBank/DDBJ whole genome shotgun (WGS) entry which is preliminary data.</text>
</comment>
<accession>A0A0C2IKC2</accession>
<feature type="compositionally biased region" description="Polar residues" evidence="1">
    <location>
        <begin position="781"/>
        <end position="807"/>
    </location>
</feature>
<feature type="compositionally biased region" description="Basic and acidic residues" evidence="1">
    <location>
        <begin position="371"/>
        <end position="390"/>
    </location>
</feature>